<dbReference type="EMBL" id="BSFF01000009">
    <property type="protein sequence ID" value="GLK57395.1"/>
    <property type="molecule type" value="Genomic_DNA"/>
</dbReference>
<name>A0A9W6IY13_9HYPH</name>
<reference evidence="1" key="3">
    <citation type="submission" date="2023-01" db="EMBL/GenBank/DDBJ databases">
        <authorList>
            <person name="Sun Q."/>
            <person name="Evtushenko L."/>
        </authorList>
    </citation>
    <scope>NUCLEOTIDE SEQUENCE</scope>
    <source>
        <strain evidence="1">VKM B-1606</strain>
    </source>
</reference>
<dbReference type="RefSeq" id="WP_204951853.1">
    <property type="nucleotide sequence ID" value="NZ_BSFF01000009.1"/>
</dbReference>
<dbReference type="EMBL" id="JAFBCY010000005">
    <property type="protein sequence ID" value="MBM7853392.1"/>
    <property type="molecule type" value="Genomic_DNA"/>
</dbReference>
<protein>
    <submittedName>
        <fullName evidence="1">Uncharacterized protein</fullName>
    </submittedName>
</protein>
<reference evidence="2 3" key="2">
    <citation type="submission" date="2021-01" db="EMBL/GenBank/DDBJ databases">
        <title>Genomic Encyclopedia of Type Strains, Phase IV (KMG-IV): sequencing the most valuable type-strain genomes for metagenomic binning, comparative biology and taxonomic classification.</title>
        <authorList>
            <person name="Goeker M."/>
        </authorList>
    </citation>
    <scope>NUCLEOTIDE SEQUENCE [LARGE SCALE GENOMIC DNA]</scope>
    <source>
        <strain evidence="2 3">DSM 6130</strain>
    </source>
</reference>
<dbReference type="Proteomes" id="UP001143400">
    <property type="component" value="Unassembled WGS sequence"/>
</dbReference>
<gene>
    <name evidence="1" type="ORF">GCM10008170_34150</name>
    <name evidence="2" type="ORF">JOD31_003653</name>
</gene>
<reference evidence="1" key="1">
    <citation type="journal article" date="2014" name="Int. J. Syst. Evol. Microbiol.">
        <title>Complete genome sequence of Corynebacterium casei LMG S-19264T (=DSM 44701T), isolated from a smear-ripened cheese.</title>
        <authorList>
            <consortium name="US DOE Joint Genome Institute (JGI-PGF)"/>
            <person name="Walter F."/>
            <person name="Albersmeier A."/>
            <person name="Kalinowski J."/>
            <person name="Ruckert C."/>
        </authorList>
    </citation>
    <scope>NUCLEOTIDE SEQUENCE</scope>
    <source>
        <strain evidence="1">VKM B-1606</strain>
    </source>
</reference>
<dbReference type="AlphaFoldDB" id="A0A9W6IY13"/>
<comment type="caution">
    <text evidence="1">The sequence shown here is derived from an EMBL/GenBank/DDBJ whole genome shotgun (WGS) entry which is preliminary data.</text>
</comment>
<evidence type="ECO:0000313" key="2">
    <source>
        <dbReference type="EMBL" id="MBM7853392.1"/>
    </source>
</evidence>
<keyword evidence="3" id="KW-1185">Reference proteome</keyword>
<evidence type="ECO:0000313" key="3">
    <source>
        <dbReference type="Proteomes" id="UP000758856"/>
    </source>
</evidence>
<evidence type="ECO:0000313" key="1">
    <source>
        <dbReference type="EMBL" id="GLK57395.1"/>
    </source>
</evidence>
<accession>A0A9W6IY13</accession>
<organism evidence="1 4">
    <name type="scientific">Methylopila capsulata</name>
    <dbReference type="NCBI Taxonomy" id="61654"/>
    <lineage>
        <taxon>Bacteria</taxon>
        <taxon>Pseudomonadati</taxon>
        <taxon>Pseudomonadota</taxon>
        <taxon>Alphaproteobacteria</taxon>
        <taxon>Hyphomicrobiales</taxon>
        <taxon>Methylopilaceae</taxon>
        <taxon>Methylopila</taxon>
    </lineage>
</organism>
<dbReference type="Proteomes" id="UP000758856">
    <property type="component" value="Unassembled WGS sequence"/>
</dbReference>
<sequence>MLFAILMTICRANDPSACHEERVEFEGPAMGCIVSAQPVVVDWTDRHPEWTVKSWKCRPR</sequence>
<evidence type="ECO:0000313" key="4">
    <source>
        <dbReference type="Proteomes" id="UP001143400"/>
    </source>
</evidence>
<proteinExistence type="predicted"/>